<dbReference type="AlphaFoldDB" id="A0AAV0B375"/>
<feature type="region of interest" description="Disordered" evidence="1">
    <location>
        <begin position="174"/>
        <end position="203"/>
    </location>
</feature>
<feature type="transmembrane region" description="Helical" evidence="2">
    <location>
        <begin position="115"/>
        <end position="140"/>
    </location>
</feature>
<feature type="transmembrane region" description="Helical" evidence="2">
    <location>
        <begin position="16"/>
        <end position="38"/>
    </location>
</feature>
<dbReference type="EMBL" id="CALTRL010002844">
    <property type="protein sequence ID" value="CAH7676910.1"/>
    <property type="molecule type" value="Genomic_DNA"/>
</dbReference>
<name>A0AAV0B375_PHAPC</name>
<dbReference type="Proteomes" id="UP001153365">
    <property type="component" value="Unassembled WGS sequence"/>
</dbReference>
<gene>
    <name evidence="3" type="ORF">PPACK8108_LOCUS12019</name>
</gene>
<comment type="caution">
    <text evidence="3">The sequence shown here is derived from an EMBL/GenBank/DDBJ whole genome shotgun (WGS) entry which is preliminary data.</text>
</comment>
<keyword evidence="2" id="KW-1133">Transmembrane helix</keyword>
<feature type="transmembrane region" description="Helical" evidence="2">
    <location>
        <begin position="67"/>
        <end position="90"/>
    </location>
</feature>
<keyword evidence="2" id="KW-0472">Membrane</keyword>
<accession>A0AAV0B375</accession>
<evidence type="ECO:0000256" key="1">
    <source>
        <dbReference type="SAM" id="MobiDB-lite"/>
    </source>
</evidence>
<evidence type="ECO:0000256" key="2">
    <source>
        <dbReference type="SAM" id="Phobius"/>
    </source>
</evidence>
<sequence length="230" mass="26420">MEFLFTDILRLYKQGLIVYLVAIGLMIVLYPILIFTVASQKRSHKKTIRSFEKELIRISKIDYNKELNCLLLVSVALWITILLYSPAIIFEARFPHSKYYSTSANPQSVTQIPRIVFLIEIGIQGVVENLILLATLLQTIRLQTNPKRRENHLKLRVKPNSQINFTQRVQTALSSEPQSDAMDEHNNQPQISNATETSSKGSNFLALENKRKLSPIPFEVQNYYLQPKSS</sequence>
<organism evidence="3 4">
    <name type="scientific">Phakopsora pachyrhizi</name>
    <name type="common">Asian soybean rust disease fungus</name>
    <dbReference type="NCBI Taxonomy" id="170000"/>
    <lineage>
        <taxon>Eukaryota</taxon>
        <taxon>Fungi</taxon>
        <taxon>Dikarya</taxon>
        <taxon>Basidiomycota</taxon>
        <taxon>Pucciniomycotina</taxon>
        <taxon>Pucciniomycetes</taxon>
        <taxon>Pucciniales</taxon>
        <taxon>Phakopsoraceae</taxon>
        <taxon>Phakopsora</taxon>
    </lineage>
</organism>
<evidence type="ECO:0000313" key="3">
    <source>
        <dbReference type="EMBL" id="CAH7676910.1"/>
    </source>
</evidence>
<evidence type="ECO:0000313" key="4">
    <source>
        <dbReference type="Proteomes" id="UP001153365"/>
    </source>
</evidence>
<keyword evidence="4" id="KW-1185">Reference proteome</keyword>
<keyword evidence="2" id="KW-0812">Transmembrane</keyword>
<feature type="compositionally biased region" description="Polar residues" evidence="1">
    <location>
        <begin position="187"/>
        <end position="202"/>
    </location>
</feature>
<protein>
    <submittedName>
        <fullName evidence="3">Expressed protein</fullName>
    </submittedName>
</protein>
<proteinExistence type="predicted"/>
<reference evidence="3" key="1">
    <citation type="submission" date="2022-06" db="EMBL/GenBank/DDBJ databases">
        <authorList>
            <consortium name="SYNGENTA / RWTH Aachen University"/>
        </authorList>
    </citation>
    <scope>NUCLEOTIDE SEQUENCE</scope>
</reference>